<dbReference type="RefSeq" id="WP_092780872.1">
    <property type="nucleotide sequence ID" value="NZ_FOGI01000008.1"/>
</dbReference>
<dbReference type="STRING" id="155974.SAMN04487818_108362"/>
<evidence type="ECO:0000313" key="3">
    <source>
        <dbReference type="Proteomes" id="UP000199051"/>
    </source>
</evidence>
<evidence type="ECO:0000313" key="2">
    <source>
        <dbReference type="EMBL" id="SES20954.1"/>
    </source>
</evidence>
<feature type="chain" id="PRO_5011766715" evidence="1">
    <location>
        <begin position="32"/>
        <end position="118"/>
    </location>
</feature>
<dbReference type="AlphaFoldDB" id="A0A1H9VHL1"/>
<sequence length="118" mass="12087">MSSLKNRAAKAASVASLALFMIAGAASVAQADTAQTQRPAAANACGGASGGTWCKGTAADGALKRCYSNYVHPNNYHSSTAVMAGGTDKRYNSAGAWSEAHITAGWAYTCNTYYDPSP</sequence>
<dbReference type="Pfam" id="PF09683">
    <property type="entry name" value="Lactococcin_972"/>
    <property type="match status" value="1"/>
</dbReference>
<protein>
    <submittedName>
        <fullName evidence="2">Bacteriocin, lactococcin 972 family</fullName>
    </submittedName>
</protein>
<dbReference type="EMBL" id="FOGI01000008">
    <property type="protein sequence ID" value="SES20954.1"/>
    <property type="molecule type" value="Genomic_DNA"/>
</dbReference>
<reference evidence="3" key="1">
    <citation type="submission" date="2016-10" db="EMBL/GenBank/DDBJ databases">
        <authorList>
            <person name="Varghese N."/>
            <person name="Submissions S."/>
        </authorList>
    </citation>
    <scope>NUCLEOTIDE SEQUENCE [LARGE SCALE GENOMIC DNA]</scope>
    <source>
        <strain evidence="3">DSM 44260</strain>
    </source>
</reference>
<dbReference type="Proteomes" id="UP000199051">
    <property type="component" value="Unassembled WGS sequence"/>
</dbReference>
<keyword evidence="1" id="KW-0732">Signal</keyword>
<dbReference type="NCBIfam" id="TIGR01653">
    <property type="entry name" value="lactococcin_972"/>
    <property type="match status" value="1"/>
</dbReference>
<accession>A0A1H9VHL1</accession>
<feature type="signal peptide" evidence="1">
    <location>
        <begin position="1"/>
        <end position="31"/>
    </location>
</feature>
<name>A0A1H9VHL1_9PSEU</name>
<proteinExistence type="predicted"/>
<organism evidence="2 3">
    <name type="scientific">Actinokineospora terrae</name>
    <dbReference type="NCBI Taxonomy" id="155974"/>
    <lineage>
        <taxon>Bacteria</taxon>
        <taxon>Bacillati</taxon>
        <taxon>Actinomycetota</taxon>
        <taxon>Actinomycetes</taxon>
        <taxon>Pseudonocardiales</taxon>
        <taxon>Pseudonocardiaceae</taxon>
        <taxon>Actinokineospora</taxon>
    </lineage>
</organism>
<gene>
    <name evidence="2" type="ORF">SAMN04487818_108362</name>
</gene>
<evidence type="ECO:0000256" key="1">
    <source>
        <dbReference type="SAM" id="SignalP"/>
    </source>
</evidence>
<dbReference type="Gene3D" id="2.60.40.2850">
    <property type="match status" value="1"/>
</dbReference>
<dbReference type="InterPro" id="IPR006540">
    <property type="entry name" value="Lactococcin_972"/>
</dbReference>
<keyword evidence="3" id="KW-1185">Reference proteome</keyword>